<accession>A0A8D0D706</accession>
<keyword evidence="2" id="KW-1185">Reference proteome</keyword>
<sequence>LLLHILFLAHYLPSEDHDAVAGVWSRTHPLRPPGCNCQIPDRCRCHPGAGTAERRWSCGVMRMLSWKHNPASDLTPKI</sequence>
<reference evidence="1" key="2">
    <citation type="submission" date="2025-09" db="UniProtKB">
        <authorList>
            <consortium name="Ensembl"/>
        </authorList>
    </citation>
    <scope>IDENTIFICATION</scope>
</reference>
<dbReference type="Proteomes" id="UP000694568">
    <property type="component" value="Unplaced"/>
</dbReference>
<name>A0A8D0D706_SANLU</name>
<evidence type="ECO:0000313" key="2">
    <source>
        <dbReference type="Proteomes" id="UP000694568"/>
    </source>
</evidence>
<dbReference type="Ensembl" id="ENSSLUT00000044764.1">
    <property type="protein sequence ID" value="ENSSLUP00000043388.1"/>
    <property type="gene ID" value="ENSSLUG00000019256.1"/>
</dbReference>
<reference evidence="1" key="1">
    <citation type="submission" date="2025-08" db="UniProtKB">
        <authorList>
            <consortium name="Ensembl"/>
        </authorList>
    </citation>
    <scope>IDENTIFICATION</scope>
</reference>
<evidence type="ECO:0000313" key="1">
    <source>
        <dbReference type="Ensembl" id="ENSSLUP00000043388.1"/>
    </source>
</evidence>
<dbReference type="AlphaFoldDB" id="A0A8D0D706"/>
<protein>
    <submittedName>
        <fullName evidence="1">Uncharacterized protein</fullName>
    </submittedName>
</protein>
<organism evidence="1 2">
    <name type="scientific">Sander lucioperca</name>
    <name type="common">Pike-perch</name>
    <name type="synonym">Perca lucioperca</name>
    <dbReference type="NCBI Taxonomy" id="283035"/>
    <lineage>
        <taxon>Eukaryota</taxon>
        <taxon>Metazoa</taxon>
        <taxon>Chordata</taxon>
        <taxon>Craniata</taxon>
        <taxon>Vertebrata</taxon>
        <taxon>Euteleostomi</taxon>
        <taxon>Actinopterygii</taxon>
        <taxon>Neopterygii</taxon>
        <taxon>Teleostei</taxon>
        <taxon>Neoteleostei</taxon>
        <taxon>Acanthomorphata</taxon>
        <taxon>Eupercaria</taxon>
        <taxon>Perciformes</taxon>
        <taxon>Percoidei</taxon>
        <taxon>Percidae</taxon>
        <taxon>Luciopercinae</taxon>
        <taxon>Sander</taxon>
    </lineage>
</organism>
<proteinExistence type="predicted"/>